<dbReference type="OrthoDB" id="7990385at2"/>
<sequence length="197" mass="21575">MSIELSARKSGKRARRGLLGLFLRDASGATAIEFAMLAIPFTMLVFAILESCVSYTAQQVVSGAADDVARQFRTGQLKPDANNQAVVAAKVREMICGRLEVMVAKGCPNLFIDLRQFATFADALNIKTKLTGTGSDRDLDTSDFGINPGLAKTRNMLRVYYKWPVITDFMRASMSNIKGGKILLAATAIWQNEPFEN</sequence>
<keyword evidence="4" id="KW-1185">Reference proteome</keyword>
<organism evidence="3 4">
    <name type="scientific">Pseudaminobacter soli</name>
    <name type="common">ex Li et al. 2025</name>
    <dbReference type="NCBI Taxonomy" id="1295366"/>
    <lineage>
        <taxon>Bacteria</taxon>
        <taxon>Pseudomonadati</taxon>
        <taxon>Pseudomonadota</taxon>
        <taxon>Alphaproteobacteria</taxon>
        <taxon>Hyphomicrobiales</taxon>
        <taxon>Phyllobacteriaceae</taxon>
        <taxon>Pseudaminobacter</taxon>
    </lineage>
</organism>
<proteinExistence type="predicted"/>
<protein>
    <submittedName>
        <fullName evidence="3">Pilus assembly protein</fullName>
    </submittedName>
</protein>
<comment type="caution">
    <text evidence="3">The sequence shown here is derived from an EMBL/GenBank/DDBJ whole genome shotgun (WGS) entry which is preliminary data.</text>
</comment>
<reference evidence="3 4" key="1">
    <citation type="submission" date="2018-03" db="EMBL/GenBank/DDBJ databases">
        <title>The draft genome of Mesorhizobium soli JCM 19897.</title>
        <authorList>
            <person name="Li L."/>
            <person name="Liu L."/>
            <person name="Liang L."/>
            <person name="Wang T."/>
            <person name="Zhang X."/>
        </authorList>
    </citation>
    <scope>NUCLEOTIDE SEQUENCE [LARGE SCALE GENOMIC DNA]</scope>
    <source>
        <strain evidence="3 4">JCM 19897</strain>
    </source>
</reference>
<keyword evidence="1" id="KW-1133">Transmembrane helix</keyword>
<feature type="transmembrane region" description="Helical" evidence="1">
    <location>
        <begin position="21"/>
        <end position="49"/>
    </location>
</feature>
<gene>
    <name evidence="3" type="ORF">C7I85_21250</name>
</gene>
<dbReference type="Pfam" id="PF07811">
    <property type="entry name" value="TadE"/>
    <property type="match status" value="1"/>
</dbReference>
<feature type="domain" description="TadE-like" evidence="2">
    <location>
        <begin position="28"/>
        <end position="70"/>
    </location>
</feature>
<dbReference type="InterPro" id="IPR012495">
    <property type="entry name" value="TadE-like_dom"/>
</dbReference>
<dbReference type="RefSeq" id="WP_106726029.1">
    <property type="nucleotide sequence ID" value="NZ_PXYL01000012.1"/>
</dbReference>
<evidence type="ECO:0000259" key="2">
    <source>
        <dbReference type="Pfam" id="PF07811"/>
    </source>
</evidence>
<name>A0A2P7S627_9HYPH</name>
<keyword evidence="1" id="KW-0812">Transmembrane</keyword>
<keyword evidence="1" id="KW-0472">Membrane</keyword>
<evidence type="ECO:0000313" key="4">
    <source>
        <dbReference type="Proteomes" id="UP000240653"/>
    </source>
</evidence>
<dbReference type="EMBL" id="PXYL01000012">
    <property type="protein sequence ID" value="PSJ57897.1"/>
    <property type="molecule type" value="Genomic_DNA"/>
</dbReference>
<evidence type="ECO:0000256" key="1">
    <source>
        <dbReference type="SAM" id="Phobius"/>
    </source>
</evidence>
<dbReference type="Proteomes" id="UP000240653">
    <property type="component" value="Unassembled WGS sequence"/>
</dbReference>
<dbReference type="AlphaFoldDB" id="A0A2P7S627"/>
<evidence type="ECO:0000313" key="3">
    <source>
        <dbReference type="EMBL" id="PSJ57897.1"/>
    </source>
</evidence>
<accession>A0A2P7S627</accession>